<evidence type="ECO:0000313" key="2">
    <source>
        <dbReference type="Proteomes" id="UP001222325"/>
    </source>
</evidence>
<reference evidence="1" key="1">
    <citation type="submission" date="2023-03" db="EMBL/GenBank/DDBJ databases">
        <title>Massive genome expansion in bonnet fungi (Mycena s.s.) driven by repeated elements and novel gene families across ecological guilds.</title>
        <authorList>
            <consortium name="Lawrence Berkeley National Laboratory"/>
            <person name="Harder C.B."/>
            <person name="Miyauchi S."/>
            <person name="Viragh M."/>
            <person name="Kuo A."/>
            <person name="Thoen E."/>
            <person name="Andreopoulos B."/>
            <person name="Lu D."/>
            <person name="Skrede I."/>
            <person name="Drula E."/>
            <person name="Henrissat B."/>
            <person name="Morin E."/>
            <person name="Kohler A."/>
            <person name="Barry K."/>
            <person name="LaButti K."/>
            <person name="Morin E."/>
            <person name="Salamov A."/>
            <person name="Lipzen A."/>
            <person name="Mereny Z."/>
            <person name="Hegedus B."/>
            <person name="Baldrian P."/>
            <person name="Stursova M."/>
            <person name="Weitz H."/>
            <person name="Taylor A."/>
            <person name="Grigoriev I.V."/>
            <person name="Nagy L.G."/>
            <person name="Martin F."/>
            <person name="Kauserud H."/>
        </authorList>
    </citation>
    <scope>NUCLEOTIDE SEQUENCE</scope>
    <source>
        <strain evidence="1">CBHHK173m</strain>
    </source>
</reference>
<protein>
    <submittedName>
        <fullName evidence="1">Uncharacterized protein</fullName>
    </submittedName>
</protein>
<dbReference type="AlphaFoldDB" id="A0AAD6XIG2"/>
<sequence>MAGSAFPQPSLTQRHRRNAVDYGSGGADFTTRMAAHVVQSHRSAHRIVPVPHVTMPPPSEHALHHYTLMNIRSKPWGNVGPWNAPPLGTCAECCADALIYTMRKRLGAHLYFPPRGPAPSKTSFIPLGASLLPNPSGALVRDVLAFKEGCVASQMSSAFVRSPTPGPVPITLRIEGHPPVDDIIYASCVHRDITAVEFAWWASQHLRTLAEYTLHQDSDRLELLWLHTEDGIRWTAHARFRH</sequence>
<evidence type="ECO:0000313" key="1">
    <source>
        <dbReference type="EMBL" id="KAJ7081130.1"/>
    </source>
</evidence>
<name>A0AAD6XIG2_9AGAR</name>
<dbReference type="EMBL" id="JARJCN010000051">
    <property type="protein sequence ID" value="KAJ7081130.1"/>
    <property type="molecule type" value="Genomic_DNA"/>
</dbReference>
<organism evidence="1 2">
    <name type="scientific">Mycena belliarum</name>
    <dbReference type="NCBI Taxonomy" id="1033014"/>
    <lineage>
        <taxon>Eukaryota</taxon>
        <taxon>Fungi</taxon>
        <taxon>Dikarya</taxon>
        <taxon>Basidiomycota</taxon>
        <taxon>Agaricomycotina</taxon>
        <taxon>Agaricomycetes</taxon>
        <taxon>Agaricomycetidae</taxon>
        <taxon>Agaricales</taxon>
        <taxon>Marasmiineae</taxon>
        <taxon>Mycenaceae</taxon>
        <taxon>Mycena</taxon>
    </lineage>
</organism>
<accession>A0AAD6XIG2</accession>
<keyword evidence="2" id="KW-1185">Reference proteome</keyword>
<dbReference type="Proteomes" id="UP001222325">
    <property type="component" value="Unassembled WGS sequence"/>
</dbReference>
<comment type="caution">
    <text evidence="1">The sequence shown here is derived from an EMBL/GenBank/DDBJ whole genome shotgun (WGS) entry which is preliminary data.</text>
</comment>
<gene>
    <name evidence="1" type="ORF">B0H15DRAFT_932996</name>
</gene>
<proteinExistence type="predicted"/>